<evidence type="ECO:0000313" key="2">
    <source>
        <dbReference type="Proteomes" id="UP000294071"/>
    </source>
</evidence>
<evidence type="ECO:0000313" key="1">
    <source>
        <dbReference type="EMBL" id="RYB93723.1"/>
    </source>
</evidence>
<dbReference type="AlphaFoldDB" id="A0A4Q2S145"/>
<dbReference type="Proteomes" id="UP000294071">
    <property type="component" value="Unassembled WGS sequence"/>
</dbReference>
<organism evidence="1 2">
    <name type="scientific">Nocardioides oleivorans</name>
    <dbReference type="NCBI Taxonomy" id="273676"/>
    <lineage>
        <taxon>Bacteria</taxon>
        <taxon>Bacillati</taxon>
        <taxon>Actinomycetota</taxon>
        <taxon>Actinomycetes</taxon>
        <taxon>Propionibacteriales</taxon>
        <taxon>Nocardioidaceae</taxon>
        <taxon>Nocardioides</taxon>
    </lineage>
</organism>
<proteinExistence type="predicted"/>
<sequence length="305" mass="33997">MPPSHLISRYEGEVQVIRYAEFSDYDRRRQDANTAINAMLAGCRLASHVLALTHGATRPLAEIFPSIPRIKLFNLRTDVASHVLDDAEHHLGLMAVPYIQAIHEDYAINCLELLRDHGLTSRTQVKTANASNLHAKFAVATGAELEPQAREIFRFLRLLRNAVVHRGATADEEIVTACTEMSVAARELWTKITSEPPPLYEMGQVVRLGFSETIAELAVTKRLAREMNLAMGTAMPRSFWLGRLVDDFAVLRDVPPQPSKRVAVAMRLGNFDYGPVAFKHGEVEAELERRGLLYVTGKKERGSAS</sequence>
<comment type="caution">
    <text evidence="1">The sequence shown here is derived from an EMBL/GenBank/DDBJ whole genome shotgun (WGS) entry which is preliminary data.</text>
</comment>
<protein>
    <submittedName>
        <fullName evidence="1">Uncharacterized protein</fullName>
    </submittedName>
</protein>
<dbReference type="OrthoDB" id="4044896at2"/>
<dbReference type="EMBL" id="SDWT01000001">
    <property type="protein sequence ID" value="RYB93723.1"/>
    <property type="molecule type" value="Genomic_DNA"/>
</dbReference>
<reference evidence="1 2" key="1">
    <citation type="submission" date="2019-01" db="EMBL/GenBank/DDBJ databases">
        <title>Novel species of Nocardioides.</title>
        <authorList>
            <person name="Liu Q."/>
            <person name="Xin Y.-H."/>
        </authorList>
    </citation>
    <scope>NUCLEOTIDE SEQUENCE [LARGE SCALE GENOMIC DNA]</scope>
    <source>
        <strain evidence="1 2">CGMCC 4.6882</strain>
    </source>
</reference>
<dbReference type="RefSeq" id="WP_129399081.1">
    <property type="nucleotide sequence ID" value="NZ_SDWT01000001.1"/>
</dbReference>
<gene>
    <name evidence="1" type="ORF">EUA93_04735</name>
</gene>
<name>A0A4Q2S145_9ACTN</name>
<keyword evidence="2" id="KW-1185">Reference proteome</keyword>
<accession>A0A4Q2S145</accession>